<keyword evidence="3" id="KW-1185">Reference proteome</keyword>
<sequence>MKEKTSGRGTKRQSPMAVYKIKWDDVSSRSAVQGSLARARREDSPNLSSVDTIWPVVRLHMANEATNGEVFLQPLSCIREILERLMSYMPHIKTNKPEMGVLLLDILCYLLAVEKGSPYPFLLTFSSSLLHLSCPEWPQASQEILSRLCHFILPTSNHSSSLPPGGMTSTLMLVLETCTPRHQLLTTDTLMFLKRDVCTDILSLIAHGTQTAVHNALKLLLHYWPPSSEISHNVSPYGEWQALDCENVGCRRGDAQASTLCLNAPCVARHKRRGSPKLYLLLCHECHSVIHRSVADSDDSHPTLQIPSPLRDVKPNCEFQKKCLGKESQVNKAEVTCYDKRCTAIQGGQPIRMCRACHSKQHADLEDHGHMYQVGPPNPWTSSDPAASPAMLEAVSELLQCSPLLHKTSTFPGTVSKAAAHTLVEGLQKIHALPYQLMVEGSREGIWLLSQFCTPSGPVSVGQWEWLVRLSSLALDWLRSYYDVLRQVEEEIPSSPQTDDSDNPSPDVTEYLQYFSNYNDISRLVDPLLTTWLCEVAKTNGDCLVAALQPHPLPCAQVGKLWDKECDSIVRYQSSLRSLNRLYQYFKSSHIPRDAFMNIFNRVMPEWLDLLVQLRTETGKMATLCTHYHRLLSHHSTSAEALEMAEFIWDRFRGDDSSGGGEMQRALFWLQDLTRLKIGLPYIHHMFESGVEHGNHRKTSSIGGGGGTKPKVSVASSFDEQVEERRQSMERGSIASDSESALVSESYLEEADTLAIASLNSSLTRSILMLDIWLSQMKLGTHGLDYGMLKRLLLQMLQMPWGSKHSYTDHHETTNSCLLCKATALWFSLTAQLLEESERQLEEEERERGGSGTDGGRPMRLQQQRISMKVALRKLKQLTHEKTTLSDVFPPSSTTTSVVSPGSGKFGTFPRKRGERGGSEEQGMSPGAVSNRGKSPRGSGDLTDFDRDFPPAESRSHGRTR</sequence>
<dbReference type="Pfam" id="PF14776">
    <property type="entry name" value="UNC-79"/>
    <property type="match status" value="1"/>
</dbReference>
<dbReference type="PANTHER" id="PTHR21696:SF2">
    <property type="entry name" value="PROTEIN UNC-79 HOMOLOG"/>
    <property type="match status" value="1"/>
</dbReference>
<feature type="region of interest" description="Disordered" evidence="1">
    <location>
        <begin position="838"/>
        <end position="861"/>
    </location>
</feature>
<evidence type="ECO:0000256" key="1">
    <source>
        <dbReference type="SAM" id="MobiDB-lite"/>
    </source>
</evidence>
<dbReference type="EMBL" id="CASHTH010002909">
    <property type="protein sequence ID" value="CAI8037029.1"/>
    <property type="molecule type" value="Genomic_DNA"/>
</dbReference>
<dbReference type="AlphaFoldDB" id="A0AA35WY00"/>
<evidence type="ECO:0000313" key="2">
    <source>
        <dbReference type="EMBL" id="CAI8037029.1"/>
    </source>
</evidence>
<proteinExistence type="predicted"/>
<reference evidence="2" key="1">
    <citation type="submission" date="2023-03" db="EMBL/GenBank/DDBJ databases">
        <authorList>
            <person name="Steffen K."/>
            <person name="Cardenas P."/>
        </authorList>
    </citation>
    <scope>NUCLEOTIDE SEQUENCE</scope>
</reference>
<feature type="compositionally biased region" description="Low complexity" evidence="1">
    <location>
        <begin position="890"/>
        <end position="903"/>
    </location>
</feature>
<dbReference type="Proteomes" id="UP001174909">
    <property type="component" value="Unassembled WGS sequence"/>
</dbReference>
<dbReference type="PANTHER" id="PTHR21696">
    <property type="entry name" value="PROTEIN UNC-79 HOMOLOG"/>
    <property type="match status" value="1"/>
</dbReference>
<evidence type="ECO:0000313" key="3">
    <source>
        <dbReference type="Proteomes" id="UP001174909"/>
    </source>
</evidence>
<protein>
    <submittedName>
        <fullName evidence="2">Protein unc-79 homolog</fullName>
    </submittedName>
</protein>
<organism evidence="2 3">
    <name type="scientific">Geodia barretti</name>
    <name type="common">Barrett's horny sponge</name>
    <dbReference type="NCBI Taxonomy" id="519541"/>
    <lineage>
        <taxon>Eukaryota</taxon>
        <taxon>Metazoa</taxon>
        <taxon>Porifera</taxon>
        <taxon>Demospongiae</taxon>
        <taxon>Heteroscleromorpha</taxon>
        <taxon>Tetractinellida</taxon>
        <taxon>Astrophorina</taxon>
        <taxon>Geodiidae</taxon>
        <taxon>Geodia</taxon>
    </lineage>
</organism>
<accession>A0AA35WY00</accession>
<comment type="caution">
    <text evidence="2">The sequence shown here is derived from an EMBL/GenBank/DDBJ whole genome shotgun (WGS) entry which is preliminary data.</text>
</comment>
<feature type="region of interest" description="Disordered" evidence="1">
    <location>
        <begin position="886"/>
        <end position="961"/>
    </location>
</feature>
<gene>
    <name evidence="2" type="ORF">GBAR_LOCUS20723</name>
</gene>
<name>A0AA35WY00_GEOBA</name>
<feature type="compositionally biased region" description="Basic and acidic residues" evidence="1">
    <location>
        <begin position="944"/>
        <end position="961"/>
    </location>
</feature>
<feature type="region of interest" description="Disordered" evidence="1">
    <location>
        <begin position="694"/>
        <end position="713"/>
    </location>
</feature>
<dbReference type="InterPro" id="IPR024855">
    <property type="entry name" value="UNC79"/>
</dbReference>